<keyword evidence="4 6" id="KW-0998">Cell outer membrane</keyword>
<keyword evidence="5 6" id="KW-0449">Lipoprotein</keyword>
<dbReference type="EMBL" id="JALNMH010000014">
    <property type="protein sequence ID" value="MCK7595181.1"/>
    <property type="molecule type" value="Genomic_DNA"/>
</dbReference>
<evidence type="ECO:0000256" key="4">
    <source>
        <dbReference type="ARBA" id="ARBA00023237"/>
    </source>
</evidence>
<keyword evidence="1 6" id="KW-0732">Signal</keyword>
<dbReference type="InterPro" id="IPR007485">
    <property type="entry name" value="LPS_assembly_LptE"/>
</dbReference>
<reference evidence="8" key="1">
    <citation type="submission" date="2022-04" db="EMBL/GenBank/DDBJ databases">
        <title>Lysobacter sp. CAU 1642 isolated from sea sand.</title>
        <authorList>
            <person name="Kim W."/>
        </authorList>
    </citation>
    <scope>NUCLEOTIDE SEQUENCE</scope>
    <source>
        <strain evidence="8">CAU 1642</strain>
    </source>
</reference>
<evidence type="ECO:0000256" key="6">
    <source>
        <dbReference type="HAMAP-Rule" id="MF_01186"/>
    </source>
</evidence>
<comment type="subcellular location">
    <subcellularLocation>
        <location evidence="6">Cell outer membrane</location>
        <topology evidence="6">Lipid-anchor</topology>
    </subcellularLocation>
</comment>
<protein>
    <recommendedName>
        <fullName evidence="6">LPS-assembly lipoprotein LptE</fullName>
    </recommendedName>
</protein>
<evidence type="ECO:0000313" key="9">
    <source>
        <dbReference type="Proteomes" id="UP001431449"/>
    </source>
</evidence>
<comment type="function">
    <text evidence="6">Together with LptD, is involved in the assembly of lipopolysaccharide (LPS) at the surface of the outer membrane. Required for the proper assembly of LptD. Binds LPS and may serve as the LPS recognition site at the outer membrane.</text>
</comment>
<evidence type="ECO:0000256" key="7">
    <source>
        <dbReference type="SAM" id="SignalP"/>
    </source>
</evidence>
<dbReference type="Pfam" id="PF04390">
    <property type="entry name" value="LptE"/>
    <property type="match status" value="1"/>
</dbReference>
<dbReference type="HAMAP" id="MF_01186">
    <property type="entry name" value="LPS_assembly_LptE"/>
    <property type="match status" value="1"/>
</dbReference>
<gene>
    <name evidence="6 8" type="primary">lptE</name>
    <name evidence="8" type="ORF">M0G41_16080</name>
</gene>
<organism evidence="8 9">
    <name type="scientific">Pseudomarimonas salicorniae</name>
    <dbReference type="NCBI Taxonomy" id="2933270"/>
    <lineage>
        <taxon>Bacteria</taxon>
        <taxon>Pseudomonadati</taxon>
        <taxon>Pseudomonadota</taxon>
        <taxon>Gammaproteobacteria</taxon>
        <taxon>Lysobacterales</taxon>
        <taxon>Lysobacteraceae</taxon>
        <taxon>Pseudomarimonas</taxon>
    </lineage>
</organism>
<comment type="caution">
    <text evidence="8">The sequence shown here is derived from an EMBL/GenBank/DDBJ whole genome shotgun (WGS) entry which is preliminary data.</text>
</comment>
<feature type="chain" id="PRO_5046780553" description="LPS-assembly lipoprotein LptE" evidence="7">
    <location>
        <begin position="22"/>
        <end position="159"/>
    </location>
</feature>
<keyword evidence="9" id="KW-1185">Reference proteome</keyword>
<evidence type="ECO:0000256" key="3">
    <source>
        <dbReference type="ARBA" id="ARBA00023139"/>
    </source>
</evidence>
<accession>A0ABT0GKW3</accession>
<sequence>MRLLVLLLLCMALAACGFQLRQELALPAGLDAIRVETGDPYGPLQRRLEQALQRAGASTAAGSPAVLRVLNARIEQKPLSIGIGGRVQEYLLQYTAEIELLDGAGRAILPRQSLELEREYRFDTADALGSPGEEEVLREDLERAMGEAILRRVDAVLRG</sequence>
<evidence type="ECO:0000256" key="2">
    <source>
        <dbReference type="ARBA" id="ARBA00023136"/>
    </source>
</evidence>
<dbReference type="RefSeq" id="WP_248210959.1">
    <property type="nucleotide sequence ID" value="NZ_JALNMH010000014.1"/>
</dbReference>
<dbReference type="Proteomes" id="UP001431449">
    <property type="component" value="Unassembled WGS sequence"/>
</dbReference>
<proteinExistence type="inferred from homology"/>
<dbReference type="Gene3D" id="3.30.160.150">
    <property type="entry name" value="Lipoprotein like domain"/>
    <property type="match status" value="1"/>
</dbReference>
<evidence type="ECO:0000256" key="5">
    <source>
        <dbReference type="ARBA" id="ARBA00023288"/>
    </source>
</evidence>
<dbReference type="PANTHER" id="PTHR38098:SF1">
    <property type="entry name" value="LPS-ASSEMBLY LIPOPROTEIN LPTE"/>
    <property type="match status" value="1"/>
</dbReference>
<evidence type="ECO:0000313" key="8">
    <source>
        <dbReference type="EMBL" id="MCK7595181.1"/>
    </source>
</evidence>
<dbReference type="PANTHER" id="PTHR38098">
    <property type="entry name" value="LPS-ASSEMBLY LIPOPROTEIN LPTE"/>
    <property type="match status" value="1"/>
</dbReference>
<keyword evidence="2 6" id="KW-0472">Membrane</keyword>
<feature type="signal peptide" evidence="7">
    <location>
        <begin position="1"/>
        <end position="21"/>
    </location>
</feature>
<comment type="subunit">
    <text evidence="6">Component of the lipopolysaccharide transport and assembly complex. Interacts with LptD.</text>
</comment>
<name>A0ABT0GKW3_9GAMM</name>
<keyword evidence="3 6" id="KW-0564">Palmitate</keyword>
<dbReference type="PROSITE" id="PS51257">
    <property type="entry name" value="PROKAR_LIPOPROTEIN"/>
    <property type="match status" value="1"/>
</dbReference>
<evidence type="ECO:0000256" key="1">
    <source>
        <dbReference type="ARBA" id="ARBA00022729"/>
    </source>
</evidence>
<comment type="similarity">
    <text evidence="6">Belongs to the LptE lipoprotein family.</text>
</comment>